<evidence type="ECO:0000313" key="2">
    <source>
        <dbReference type="Proteomes" id="UP000431401"/>
    </source>
</evidence>
<accession>A0A7K0DIC6</accession>
<dbReference type="AlphaFoldDB" id="A0A7K0DIC6"/>
<dbReference type="Proteomes" id="UP000431401">
    <property type="component" value="Unassembled WGS sequence"/>
</dbReference>
<organism evidence="1 2">
    <name type="scientific">Nocardia aurantia</name>
    <dbReference type="NCBI Taxonomy" id="2585199"/>
    <lineage>
        <taxon>Bacteria</taxon>
        <taxon>Bacillati</taxon>
        <taxon>Actinomycetota</taxon>
        <taxon>Actinomycetes</taxon>
        <taxon>Mycobacteriales</taxon>
        <taxon>Nocardiaceae</taxon>
        <taxon>Nocardia</taxon>
    </lineage>
</organism>
<keyword evidence="2" id="KW-1185">Reference proteome</keyword>
<name>A0A7K0DIC6_9NOCA</name>
<gene>
    <name evidence="1" type="ORF">NRB56_05960</name>
</gene>
<dbReference type="EMBL" id="WEGI01000001">
    <property type="protein sequence ID" value="MQY25042.1"/>
    <property type="molecule type" value="Genomic_DNA"/>
</dbReference>
<reference evidence="1 2" key="1">
    <citation type="submission" date="2019-10" db="EMBL/GenBank/DDBJ databases">
        <title>Nocardia macrotermitis sp. nov. and Nocardia aurantia sp. nov., isolated from the gut of fungus growing-termite Macrotermes natalensis.</title>
        <authorList>
            <person name="Benndorf R."/>
            <person name="Schwitalla J."/>
            <person name="Martin K."/>
            <person name="De Beer W."/>
            <person name="Kaster A.-K."/>
            <person name="Vollmers J."/>
            <person name="Poulsen M."/>
            <person name="Beemelmanns C."/>
        </authorList>
    </citation>
    <scope>NUCLEOTIDE SEQUENCE [LARGE SCALE GENOMIC DNA]</scope>
    <source>
        <strain evidence="1 2">RB56</strain>
    </source>
</reference>
<protein>
    <submittedName>
        <fullName evidence="1">Uncharacterized protein</fullName>
    </submittedName>
</protein>
<sequence length="139" mass="14981">MASWRDRVSEPAQEDLDGLLDTALTLAEGRLETTGAFSPFALVVKVSGVTDMVALPPMTARQAQQMSYEVLGGMRSEIRAAAVVLGSALPESGAEAIDVFLEHAEGIALNVLEPYRLDDDGDVVTDGLEAHTVRRRIWN</sequence>
<evidence type="ECO:0000313" key="1">
    <source>
        <dbReference type="EMBL" id="MQY25042.1"/>
    </source>
</evidence>
<proteinExistence type="predicted"/>
<comment type="caution">
    <text evidence="1">The sequence shown here is derived from an EMBL/GenBank/DDBJ whole genome shotgun (WGS) entry which is preliminary data.</text>
</comment>